<feature type="domain" description="Ubiquitin 3 binding protein But2 C-terminal" evidence="2">
    <location>
        <begin position="38"/>
        <end position="187"/>
    </location>
</feature>
<keyword evidence="1" id="KW-0732">Signal</keyword>
<sequence>MKPAIISTLLATALAAPSLIERGSCPANSKYPAGAISPYGLVPISSSHPSKKYGFVPKGIVTPNDLCTIVDLKIPDSINGELTLLKTCTLTFSFPTPSQAAPHKLSFSGGGHFTFSGYLTGFGGDENTSYDNQPLIGPSPPFPPPVMKPGSTYTIADLPCGILPGSGGQTVSGALCSQDSKLEWEQTKAGGDGGCPVGFFVVVH</sequence>
<organism evidence="3 4">
    <name type="scientific">Polyplosphaeria fusca</name>
    <dbReference type="NCBI Taxonomy" id="682080"/>
    <lineage>
        <taxon>Eukaryota</taxon>
        <taxon>Fungi</taxon>
        <taxon>Dikarya</taxon>
        <taxon>Ascomycota</taxon>
        <taxon>Pezizomycotina</taxon>
        <taxon>Dothideomycetes</taxon>
        <taxon>Pleosporomycetidae</taxon>
        <taxon>Pleosporales</taxon>
        <taxon>Tetraplosphaeriaceae</taxon>
        <taxon>Polyplosphaeria</taxon>
    </lineage>
</organism>
<dbReference type="InterPro" id="IPR018620">
    <property type="entry name" value="Ubiquitin3-bd_protein_But2_C"/>
</dbReference>
<evidence type="ECO:0000256" key="1">
    <source>
        <dbReference type="SAM" id="SignalP"/>
    </source>
</evidence>
<dbReference type="AlphaFoldDB" id="A0A9P4QTF6"/>
<feature type="signal peptide" evidence="1">
    <location>
        <begin position="1"/>
        <end position="15"/>
    </location>
</feature>
<name>A0A9P4QTF6_9PLEO</name>
<proteinExistence type="predicted"/>
<accession>A0A9P4QTF6</accession>
<evidence type="ECO:0000313" key="4">
    <source>
        <dbReference type="Proteomes" id="UP000799444"/>
    </source>
</evidence>
<dbReference type="OrthoDB" id="4657524at2759"/>
<feature type="chain" id="PRO_5040506017" description="Ubiquitin 3 binding protein But2 C-terminal domain-containing protein" evidence="1">
    <location>
        <begin position="16"/>
        <end position="204"/>
    </location>
</feature>
<reference evidence="3" key="1">
    <citation type="journal article" date="2020" name="Stud. Mycol.">
        <title>101 Dothideomycetes genomes: a test case for predicting lifestyles and emergence of pathogens.</title>
        <authorList>
            <person name="Haridas S."/>
            <person name="Albert R."/>
            <person name="Binder M."/>
            <person name="Bloem J."/>
            <person name="Labutti K."/>
            <person name="Salamov A."/>
            <person name="Andreopoulos B."/>
            <person name="Baker S."/>
            <person name="Barry K."/>
            <person name="Bills G."/>
            <person name="Bluhm B."/>
            <person name="Cannon C."/>
            <person name="Castanera R."/>
            <person name="Culley D."/>
            <person name="Daum C."/>
            <person name="Ezra D."/>
            <person name="Gonzalez J."/>
            <person name="Henrissat B."/>
            <person name="Kuo A."/>
            <person name="Liang C."/>
            <person name="Lipzen A."/>
            <person name="Lutzoni F."/>
            <person name="Magnuson J."/>
            <person name="Mondo S."/>
            <person name="Nolan M."/>
            <person name="Ohm R."/>
            <person name="Pangilinan J."/>
            <person name="Park H.-J."/>
            <person name="Ramirez L."/>
            <person name="Alfaro M."/>
            <person name="Sun H."/>
            <person name="Tritt A."/>
            <person name="Yoshinaga Y."/>
            <person name="Zwiers L.-H."/>
            <person name="Turgeon B."/>
            <person name="Goodwin S."/>
            <person name="Spatafora J."/>
            <person name="Crous P."/>
            <person name="Grigoriev I."/>
        </authorList>
    </citation>
    <scope>NUCLEOTIDE SEQUENCE</scope>
    <source>
        <strain evidence="3">CBS 125425</strain>
    </source>
</reference>
<dbReference type="Proteomes" id="UP000799444">
    <property type="component" value="Unassembled WGS sequence"/>
</dbReference>
<evidence type="ECO:0000313" key="3">
    <source>
        <dbReference type="EMBL" id="KAF2730627.1"/>
    </source>
</evidence>
<dbReference type="PANTHER" id="PTHR39613:SF1">
    <property type="entry name" value="ANCHORED CELL WALL PROTEIN, PUTATIVE (AFU_ORTHOLOGUE AFUA_4G08960)-RELATED"/>
    <property type="match status" value="1"/>
</dbReference>
<dbReference type="EMBL" id="ML996213">
    <property type="protein sequence ID" value="KAF2730627.1"/>
    <property type="molecule type" value="Genomic_DNA"/>
</dbReference>
<dbReference type="Pfam" id="PF09792">
    <property type="entry name" value="But2"/>
    <property type="match status" value="1"/>
</dbReference>
<gene>
    <name evidence="3" type="ORF">EJ04DRAFT_515136</name>
</gene>
<evidence type="ECO:0000259" key="2">
    <source>
        <dbReference type="Pfam" id="PF09792"/>
    </source>
</evidence>
<comment type="caution">
    <text evidence="3">The sequence shown here is derived from an EMBL/GenBank/DDBJ whole genome shotgun (WGS) entry which is preliminary data.</text>
</comment>
<keyword evidence="4" id="KW-1185">Reference proteome</keyword>
<protein>
    <recommendedName>
        <fullName evidence="2">Ubiquitin 3 binding protein But2 C-terminal domain-containing protein</fullName>
    </recommendedName>
</protein>
<dbReference type="PANTHER" id="PTHR39613">
    <property type="entry name" value="ANCHORED CELL WALL PROTEIN, PUTATIVE (AFU_ORTHOLOGUE AFUA_4G08960)-RELATED"/>
    <property type="match status" value="1"/>
</dbReference>